<evidence type="ECO:0000259" key="9">
    <source>
        <dbReference type="PROSITE" id="PS51161"/>
    </source>
</evidence>
<evidence type="ECO:0000256" key="4">
    <source>
        <dbReference type="ARBA" id="ARBA00022840"/>
    </source>
</evidence>
<dbReference type="PANTHER" id="PTHR30455">
    <property type="entry name" value="TRANSCRIPTIONAL REPRESSOR NRDR"/>
    <property type="match status" value="1"/>
</dbReference>
<comment type="caution">
    <text evidence="10">The sequence shown here is derived from an EMBL/GenBank/DDBJ whole genome shotgun (WGS) entry which is preliminary data.</text>
</comment>
<protein>
    <recommendedName>
        <fullName evidence="8">Transcriptional repressor NrdR</fullName>
    </recommendedName>
</protein>
<feature type="domain" description="ATP-cone" evidence="9">
    <location>
        <begin position="49"/>
        <end position="139"/>
    </location>
</feature>
<dbReference type="Pfam" id="PF03477">
    <property type="entry name" value="ATP-cone"/>
    <property type="match status" value="1"/>
</dbReference>
<dbReference type="EMBL" id="JAQIFT010000048">
    <property type="protein sequence ID" value="MDA3732480.1"/>
    <property type="molecule type" value="Genomic_DNA"/>
</dbReference>
<name>A0AA42DP34_9FIRM</name>
<dbReference type="GO" id="GO:0003677">
    <property type="term" value="F:DNA binding"/>
    <property type="evidence" value="ECO:0007669"/>
    <property type="project" value="UniProtKB-KW"/>
</dbReference>
<dbReference type="PROSITE" id="PS51161">
    <property type="entry name" value="ATP_CONE"/>
    <property type="match status" value="1"/>
</dbReference>
<comment type="function">
    <text evidence="8">Negatively regulates transcription of bacterial ribonucleotide reductase nrd genes and operons by binding to NrdR-boxes.</text>
</comment>
<keyword evidence="2 8" id="KW-0547">Nucleotide-binding</keyword>
<keyword evidence="11" id="KW-1185">Reference proteome</keyword>
<dbReference type="GO" id="GO:0005524">
    <property type="term" value="F:ATP binding"/>
    <property type="evidence" value="ECO:0007669"/>
    <property type="project" value="UniProtKB-UniRule"/>
</dbReference>
<comment type="cofactor">
    <cofactor evidence="8">
        <name>Zn(2+)</name>
        <dbReference type="ChEBI" id="CHEBI:29105"/>
    </cofactor>
    <text evidence="8">Binds 1 zinc ion.</text>
</comment>
<dbReference type="RefSeq" id="WP_053985153.1">
    <property type="nucleotide sequence ID" value="NZ_JAQIFT010000048.1"/>
</dbReference>
<keyword evidence="8" id="KW-0479">Metal-binding</keyword>
<dbReference type="InterPro" id="IPR003796">
    <property type="entry name" value="RNR_NrdR-like"/>
</dbReference>
<keyword evidence="1 8" id="KW-0678">Repressor</keyword>
<keyword evidence="5 8" id="KW-0805">Transcription regulation</keyword>
<dbReference type="NCBIfam" id="TIGR00244">
    <property type="entry name" value="transcriptional regulator NrdR"/>
    <property type="match status" value="1"/>
</dbReference>
<dbReference type="AlphaFoldDB" id="A0AA42DP34"/>
<gene>
    <name evidence="8 10" type="primary">nrdR</name>
    <name evidence="10" type="ORF">PBV87_13385</name>
</gene>
<evidence type="ECO:0000256" key="5">
    <source>
        <dbReference type="ARBA" id="ARBA00023015"/>
    </source>
</evidence>
<accession>A0AA42DP34</accession>
<evidence type="ECO:0000313" key="11">
    <source>
        <dbReference type="Proteomes" id="UP001169242"/>
    </source>
</evidence>
<evidence type="ECO:0000256" key="1">
    <source>
        <dbReference type="ARBA" id="ARBA00022491"/>
    </source>
</evidence>
<dbReference type="GO" id="GO:0045892">
    <property type="term" value="P:negative regulation of DNA-templated transcription"/>
    <property type="evidence" value="ECO:0007669"/>
    <property type="project" value="UniProtKB-UniRule"/>
</dbReference>
<reference evidence="10" key="1">
    <citation type="journal article" date="2023" name="Int. J. Syst. Evol. Microbiol.">
        <title>&lt;i&gt;Holtiella tumoricola&lt;/i&gt; gen. nov. sp. nov., isolated from a human clinical sample.</title>
        <authorList>
            <person name="Allen-Vercoe E."/>
            <person name="Daigneault M.C."/>
            <person name="Vancuren S.J."/>
            <person name="Cochrane K."/>
            <person name="O'Neal L.L."/>
            <person name="Sankaranarayanan K."/>
            <person name="Lawson P.A."/>
        </authorList>
    </citation>
    <scope>NUCLEOTIDE SEQUENCE</scope>
    <source>
        <strain evidence="10">CC70A</strain>
    </source>
</reference>
<keyword evidence="8" id="KW-0863">Zinc-finger</keyword>
<evidence type="ECO:0000256" key="6">
    <source>
        <dbReference type="ARBA" id="ARBA00023125"/>
    </source>
</evidence>
<keyword evidence="3 8" id="KW-0862">Zinc</keyword>
<dbReference type="GO" id="GO:0008270">
    <property type="term" value="F:zinc ion binding"/>
    <property type="evidence" value="ECO:0007669"/>
    <property type="project" value="UniProtKB-UniRule"/>
</dbReference>
<dbReference type="Proteomes" id="UP001169242">
    <property type="component" value="Unassembled WGS sequence"/>
</dbReference>
<evidence type="ECO:0000256" key="3">
    <source>
        <dbReference type="ARBA" id="ARBA00022833"/>
    </source>
</evidence>
<evidence type="ECO:0000256" key="7">
    <source>
        <dbReference type="ARBA" id="ARBA00023163"/>
    </source>
</evidence>
<keyword evidence="6 8" id="KW-0238">DNA-binding</keyword>
<dbReference type="PANTHER" id="PTHR30455:SF2">
    <property type="entry name" value="TRANSCRIPTIONAL REPRESSOR NRDR"/>
    <property type="match status" value="1"/>
</dbReference>
<dbReference type="Pfam" id="PF22811">
    <property type="entry name" value="Zn_ribbon_NrdR"/>
    <property type="match status" value="1"/>
</dbReference>
<feature type="zinc finger region" evidence="8">
    <location>
        <begin position="3"/>
        <end position="34"/>
    </location>
</feature>
<keyword evidence="4 8" id="KW-0067">ATP-binding</keyword>
<dbReference type="InterPro" id="IPR005144">
    <property type="entry name" value="ATP-cone_dom"/>
</dbReference>
<sequence>MKCPFCGYAMSKVLNSRPTEDNKSIRRRRQCEKCERRFTTYEKIESMPIMVIKSNQTRETFDRDKLLKGILRSCNKRHISLEQIEAMVSEIENQIYASERKEISSSEIGEIAMEYLKQVDEVSYIRFASVYKKFRDIDEFIVELENIKKKKHK</sequence>
<keyword evidence="7 8" id="KW-0804">Transcription</keyword>
<evidence type="ECO:0000256" key="8">
    <source>
        <dbReference type="HAMAP-Rule" id="MF_00440"/>
    </source>
</evidence>
<proteinExistence type="inferred from homology"/>
<dbReference type="HAMAP" id="MF_00440">
    <property type="entry name" value="NrdR"/>
    <property type="match status" value="1"/>
</dbReference>
<dbReference type="InterPro" id="IPR055173">
    <property type="entry name" value="NrdR-like_N"/>
</dbReference>
<evidence type="ECO:0000256" key="2">
    <source>
        <dbReference type="ARBA" id="ARBA00022741"/>
    </source>
</evidence>
<evidence type="ECO:0000313" key="10">
    <source>
        <dbReference type="EMBL" id="MDA3732480.1"/>
    </source>
</evidence>
<organism evidence="10 11">
    <name type="scientific">Holtiella tumoricola</name>
    <dbReference type="NCBI Taxonomy" id="3018743"/>
    <lineage>
        <taxon>Bacteria</taxon>
        <taxon>Bacillati</taxon>
        <taxon>Bacillota</taxon>
        <taxon>Clostridia</taxon>
        <taxon>Lachnospirales</taxon>
        <taxon>Cellulosilyticaceae</taxon>
        <taxon>Holtiella</taxon>
    </lineage>
</organism>
<comment type="similarity">
    <text evidence="8">Belongs to the NrdR family.</text>
</comment>